<evidence type="ECO:0000256" key="3">
    <source>
        <dbReference type="ARBA" id="ARBA00022471"/>
    </source>
</evidence>
<dbReference type="InterPro" id="IPR010264">
    <property type="entry name" value="Self-incomp_S1"/>
</dbReference>
<comment type="caution">
    <text evidence="6">The sequence shown here is derived from an EMBL/GenBank/DDBJ whole genome shotgun (WGS) entry which is preliminary data.</text>
</comment>
<dbReference type="GO" id="GO:0005576">
    <property type="term" value="C:extracellular region"/>
    <property type="evidence" value="ECO:0007669"/>
    <property type="project" value="UniProtKB-SubCell"/>
</dbReference>
<evidence type="ECO:0000313" key="7">
    <source>
        <dbReference type="Proteomes" id="UP001187471"/>
    </source>
</evidence>
<keyword evidence="7" id="KW-1185">Reference proteome</keyword>
<dbReference type="EMBL" id="JAVXUO010002981">
    <property type="protein sequence ID" value="KAK2967833.1"/>
    <property type="molecule type" value="Genomic_DNA"/>
</dbReference>
<dbReference type="GO" id="GO:0060320">
    <property type="term" value="P:rejection of self pollen"/>
    <property type="evidence" value="ECO:0007669"/>
    <property type="project" value="UniProtKB-KW"/>
</dbReference>
<sequence length="227" mass="26156">MNANSLPVRVNCKVNGSTVNVYELHAGEHYEWNARGNGTYYCSAIWGRWFASWHAFEPGWGTDHAAIFWMVNKDGFFLRSAAVMDSAAAGDVPYVVAILPPEMQTEYYCCHYVHRTMHEVHIINGFTSNSSMPLVIWCKSNQGYLGGHALQEGDDYILSFETNFWQRTDLLFCTMKWDRKRMSFEAFPLRRRSYNFGALGKCLWLVKEDALYISCDDSVCSRHISWP</sequence>
<keyword evidence="5" id="KW-0732">Signal</keyword>
<comment type="similarity">
    <text evidence="2">Belongs to the plant self-incompatibility (S1) protein family.</text>
</comment>
<protein>
    <recommendedName>
        <fullName evidence="8">S-protein homolog</fullName>
    </recommendedName>
</protein>
<reference evidence="6" key="1">
    <citation type="submission" date="2022-12" db="EMBL/GenBank/DDBJ databases">
        <title>Draft genome assemblies for two species of Escallonia (Escalloniales).</title>
        <authorList>
            <person name="Chanderbali A."/>
            <person name="Dervinis C."/>
            <person name="Anghel I."/>
            <person name="Soltis D."/>
            <person name="Soltis P."/>
            <person name="Zapata F."/>
        </authorList>
    </citation>
    <scope>NUCLEOTIDE SEQUENCE</scope>
    <source>
        <strain evidence="6">UCBG92.1500</strain>
        <tissue evidence="6">Leaf</tissue>
    </source>
</reference>
<accession>A0AA88QE50</accession>
<evidence type="ECO:0000256" key="1">
    <source>
        <dbReference type="ARBA" id="ARBA00004613"/>
    </source>
</evidence>
<evidence type="ECO:0000256" key="5">
    <source>
        <dbReference type="ARBA" id="ARBA00022729"/>
    </source>
</evidence>
<keyword evidence="3" id="KW-0713">Self-incompatibility</keyword>
<evidence type="ECO:0000256" key="2">
    <source>
        <dbReference type="ARBA" id="ARBA00005581"/>
    </source>
</evidence>
<keyword evidence="4" id="KW-0964">Secreted</keyword>
<evidence type="ECO:0000256" key="4">
    <source>
        <dbReference type="ARBA" id="ARBA00022525"/>
    </source>
</evidence>
<dbReference type="PANTHER" id="PTHR35630">
    <property type="entry name" value="LEGUMINOSIN GROUP486 SECRETED PEPTIDE"/>
    <property type="match status" value="1"/>
</dbReference>
<evidence type="ECO:0000313" key="6">
    <source>
        <dbReference type="EMBL" id="KAK2967833.1"/>
    </source>
</evidence>
<proteinExistence type="inferred from homology"/>
<dbReference type="Proteomes" id="UP001187471">
    <property type="component" value="Unassembled WGS sequence"/>
</dbReference>
<dbReference type="AlphaFoldDB" id="A0AA88QE50"/>
<comment type="subcellular location">
    <subcellularLocation>
        <location evidence="1">Secreted</location>
    </subcellularLocation>
</comment>
<organism evidence="6 7">
    <name type="scientific">Escallonia rubra</name>
    <dbReference type="NCBI Taxonomy" id="112253"/>
    <lineage>
        <taxon>Eukaryota</taxon>
        <taxon>Viridiplantae</taxon>
        <taxon>Streptophyta</taxon>
        <taxon>Embryophyta</taxon>
        <taxon>Tracheophyta</taxon>
        <taxon>Spermatophyta</taxon>
        <taxon>Magnoliopsida</taxon>
        <taxon>eudicotyledons</taxon>
        <taxon>Gunneridae</taxon>
        <taxon>Pentapetalae</taxon>
        <taxon>asterids</taxon>
        <taxon>campanulids</taxon>
        <taxon>Escalloniales</taxon>
        <taxon>Escalloniaceae</taxon>
        <taxon>Escallonia</taxon>
    </lineage>
</organism>
<dbReference type="PANTHER" id="PTHR35630:SF1">
    <property type="entry name" value="LEGUMINOSIN GROUP486 SECRETED PEPTIDE"/>
    <property type="match status" value="1"/>
</dbReference>
<name>A0AA88QE50_9ASTE</name>
<gene>
    <name evidence="6" type="ORF">RJ640_025872</name>
</gene>
<dbReference type="Pfam" id="PF05938">
    <property type="entry name" value="Self-incomp_S1"/>
    <property type="match status" value="1"/>
</dbReference>
<evidence type="ECO:0008006" key="8">
    <source>
        <dbReference type="Google" id="ProtNLM"/>
    </source>
</evidence>